<evidence type="ECO:0000256" key="1">
    <source>
        <dbReference type="ARBA" id="ARBA00004533"/>
    </source>
</evidence>
<dbReference type="PANTHER" id="PTHR30606">
    <property type="entry name" value="LIPID A BIOSYNTHESIS LAUROYL ACYLTRANSFERASE"/>
    <property type="match status" value="1"/>
</dbReference>
<evidence type="ECO:0000256" key="6">
    <source>
        <dbReference type="ARBA" id="ARBA00023315"/>
    </source>
</evidence>
<dbReference type="EC" id="2.3.1.241" evidence="7"/>
<dbReference type="InterPro" id="IPR004960">
    <property type="entry name" value="LipA_acyltrans"/>
</dbReference>
<keyword evidence="2" id="KW-1003">Cell membrane</keyword>
<dbReference type="GO" id="GO:0008913">
    <property type="term" value="F:Kdo2-lipid IVA acyltransferase activity"/>
    <property type="evidence" value="ECO:0007669"/>
    <property type="project" value="UniProtKB-EC"/>
</dbReference>
<dbReference type="EMBL" id="UOFF01000335">
    <property type="protein sequence ID" value="VAW57114.1"/>
    <property type="molecule type" value="Genomic_DNA"/>
</dbReference>
<dbReference type="AlphaFoldDB" id="A0A3B0XLQ5"/>
<gene>
    <name evidence="7" type="ORF">MNBD_GAMMA07-141</name>
</gene>
<dbReference type="GO" id="GO:0008610">
    <property type="term" value="P:lipid biosynthetic process"/>
    <property type="evidence" value="ECO:0007669"/>
    <property type="project" value="UniProtKB-ARBA"/>
</dbReference>
<dbReference type="GO" id="GO:0005886">
    <property type="term" value="C:plasma membrane"/>
    <property type="evidence" value="ECO:0007669"/>
    <property type="project" value="UniProtKB-SubCell"/>
</dbReference>
<dbReference type="PANTHER" id="PTHR30606:SF10">
    <property type="entry name" value="PHOSPHATIDYLINOSITOL MANNOSIDE ACYLTRANSFERASE"/>
    <property type="match status" value="1"/>
</dbReference>
<keyword evidence="4 7" id="KW-0808">Transferase</keyword>
<comment type="subcellular location">
    <subcellularLocation>
        <location evidence="1">Cell inner membrane</location>
    </subcellularLocation>
</comment>
<keyword evidence="3" id="KW-0997">Cell inner membrane</keyword>
<reference evidence="7" key="1">
    <citation type="submission" date="2018-06" db="EMBL/GenBank/DDBJ databases">
        <authorList>
            <person name="Zhirakovskaya E."/>
        </authorList>
    </citation>
    <scope>NUCLEOTIDE SEQUENCE</scope>
</reference>
<name>A0A3B0XLQ5_9ZZZZ</name>
<keyword evidence="6 7" id="KW-0012">Acyltransferase</keyword>
<keyword evidence="5" id="KW-0472">Membrane</keyword>
<evidence type="ECO:0000256" key="2">
    <source>
        <dbReference type="ARBA" id="ARBA00022475"/>
    </source>
</evidence>
<dbReference type="PIRSF" id="PIRSF026649">
    <property type="entry name" value="MsbB"/>
    <property type="match status" value="1"/>
</dbReference>
<organism evidence="7">
    <name type="scientific">hydrothermal vent metagenome</name>
    <dbReference type="NCBI Taxonomy" id="652676"/>
    <lineage>
        <taxon>unclassified sequences</taxon>
        <taxon>metagenomes</taxon>
        <taxon>ecological metagenomes</taxon>
    </lineage>
</organism>
<evidence type="ECO:0000256" key="5">
    <source>
        <dbReference type="ARBA" id="ARBA00023136"/>
    </source>
</evidence>
<sequence length="291" mass="32986">MKFIVFKIMLIITALLPLKAVHLLGEIAGKLLWLTNDRVRKIAEKNIQFCFTELNAQQQQDLTKKILIETGKVALEAGKMWHQNIEKTLALVVESENEYLIKEAQQQGRGVIIAAPHCGSWELVGLYCAHHHAMTSMYAPQTDPQTDSLIHLARQRSGSKLVPTDINGIRAISKALKQAELVGILPDQSPSEKGLFVPFFKQPCYTMTLLPKLAKKTHAVVLYVYAQRLDNSRGFKMIFRPASKDFATLNPEQAAAQMSLDVEQLIREAPHQYQWTYKRFKKRPDGCLSLY</sequence>
<evidence type="ECO:0000256" key="3">
    <source>
        <dbReference type="ARBA" id="ARBA00022519"/>
    </source>
</evidence>
<protein>
    <submittedName>
        <fullName evidence="7">Lipid A biosynthesis lauroyl acyltransferase</fullName>
        <ecNumber evidence="7">2.3.1.241</ecNumber>
    </submittedName>
</protein>
<proteinExistence type="predicted"/>
<accession>A0A3B0XLQ5</accession>
<dbReference type="CDD" id="cd07984">
    <property type="entry name" value="LPLAT_LABLAT-like"/>
    <property type="match status" value="1"/>
</dbReference>
<dbReference type="GO" id="GO:1901137">
    <property type="term" value="P:carbohydrate derivative biosynthetic process"/>
    <property type="evidence" value="ECO:0007669"/>
    <property type="project" value="UniProtKB-ARBA"/>
</dbReference>
<dbReference type="Pfam" id="PF03279">
    <property type="entry name" value="Lip_A_acyltrans"/>
    <property type="match status" value="1"/>
</dbReference>
<evidence type="ECO:0000313" key="7">
    <source>
        <dbReference type="EMBL" id="VAW57114.1"/>
    </source>
</evidence>
<evidence type="ECO:0000256" key="4">
    <source>
        <dbReference type="ARBA" id="ARBA00022679"/>
    </source>
</evidence>